<keyword evidence="4" id="KW-1185">Reference proteome</keyword>
<dbReference type="OMA" id="SCIENIM"/>
<name>A0A7N0T760_KALFE</name>
<dbReference type="Gramene" id="Kaladp0024s0556.1.v1.1">
    <property type="protein sequence ID" value="Kaladp0024s0556.1.v1.1"/>
    <property type="gene ID" value="Kaladp0024s0556.v1.1"/>
</dbReference>
<accession>A0A7N0T760</accession>
<organism evidence="3 4">
    <name type="scientific">Kalanchoe fedtschenkoi</name>
    <name type="common">Lavender scallops</name>
    <name type="synonym">South American air plant</name>
    <dbReference type="NCBI Taxonomy" id="63787"/>
    <lineage>
        <taxon>Eukaryota</taxon>
        <taxon>Viridiplantae</taxon>
        <taxon>Streptophyta</taxon>
        <taxon>Embryophyta</taxon>
        <taxon>Tracheophyta</taxon>
        <taxon>Spermatophyta</taxon>
        <taxon>Magnoliopsida</taxon>
        <taxon>eudicotyledons</taxon>
        <taxon>Gunneridae</taxon>
        <taxon>Pentapetalae</taxon>
        <taxon>Saxifragales</taxon>
        <taxon>Crassulaceae</taxon>
        <taxon>Kalanchoe</taxon>
    </lineage>
</organism>
<feature type="chain" id="PRO_5029560313" description="DUF7731 domain-containing protein" evidence="1">
    <location>
        <begin position="32"/>
        <end position="172"/>
    </location>
</feature>
<protein>
    <recommendedName>
        <fullName evidence="2">DUF7731 domain-containing protein</fullName>
    </recommendedName>
</protein>
<evidence type="ECO:0000259" key="2">
    <source>
        <dbReference type="Pfam" id="PF24865"/>
    </source>
</evidence>
<feature type="signal peptide" evidence="1">
    <location>
        <begin position="1"/>
        <end position="31"/>
    </location>
</feature>
<evidence type="ECO:0000313" key="3">
    <source>
        <dbReference type="EnsemblPlants" id="Kaladp0024s0556.1.v1.1"/>
    </source>
</evidence>
<evidence type="ECO:0000256" key="1">
    <source>
        <dbReference type="SAM" id="SignalP"/>
    </source>
</evidence>
<dbReference type="EnsemblPlants" id="Kaladp0024s0556.1.v1.1">
    <property type="protein sequence ID" value="Kaladp0024s0556.1.v1.1"/>
    <property type="gene ID" value="Kaladp0024s0556.v1.1"/>
</dbReference>
<keyword evidence="1" id="KW-0732">Signal</keyword>
<evidence type="ECO:0000313" key="4">
    <source>
        <dbReference type="Proteomes" id="UP000594263"/>
    </source>
</evidence>
<dbReference type="PANTHER" id="PTHR34366:SF2">
    <property type="entry name" value="OS07G0289901 PROTEIN"/>
    <property type="match status" value="1"/>
</dbReference>
<feature type="domain" description="DUF7731" evidence="2">
    <location>
        <begin position="45"/>
        <end position="143"/>
    </location>
</feature>
<proteinExistence type="predicted"/>
<dbReference type="InterPro" id="IPR056633">
    <property type="entry name" value="DUF7731"/>
</dbReference>
<dbReference type="PANTHER" id="PTHR34366">
    <property type="entry name" value="OS07G0289901 PROTEIN-RELATED"/>
    <property type="match status" value="1"/>
</dbReference>
<dbReference type="Proteomes" id="UP000594263">
    <property type="component" value="Unplaced"/>
</dbReference>
<dbReference type="Pfam" id="PF24865">
    <property type="entry name" value="DUF7731"/>
    <property type="match status" value="1"/>
</dbReference>
<sequence length="172" mass="19233">MAFPVNARQWLFVFALLYVSILSCLPGEAYGDASEDELKEEHNPTQTEPTALSCFDDNNMYSRCEEPYRLDIQGSINVPPDYTDEYCNGPCLSETQRALDCVEHIFPDFEFYNKATIKDVRATLKAACGQGSDRGNFDVAEHIGSEESNAARANSVAFGIILLIVLRRVLFC</sequence>
<dbReference type="AlphaFoldDB" id="A0A7N0T760"/>
<reference evidence="3" key="1">
    <citation type="submission" date="2021-01" db="UniProtKB">
        <authorList>
            <consortium name="EnsemblPlants"/>
        </authorList>
    </citation>
    <scope>IDENTIFICATION</scope>
</reference>